<dbReference type="InterPro" id="IPR036653">
    <property type="entry name" value="CinA-like_C"/>
</dbReference>
<comment type="cofactor">
    <cofactor evidence="1">
        <name>Mg(2+)</name>
        <dbReference type="ChEBI" id="CHEBI:18420"/>
    </cofactor>
</comment>
<dbReference type="PROSITE" id="PS00893">
    <property type="entry name" value="NUDIX_BOX"/>
    <property type="match status" value="1"/>
</dbReference>
<dbReference type="InterPro" id="IPR015375">
    <property type="entry name" value="NADH_PPase-like_N"/>
</dbReference>
<dbReference type="GO" id="GO:0019677">
    <property type="term" value="P:NAD+ catabolic process"/>
    <property type="evidence" value="ECO:0007669"/>
    <property type="project" value="TreeGrafter"/>
</dbReference>
<keyword evidence="7" id="KW-0460">Magnesium</keyword>
<reference evidence="11" key="1">
    <citation type="submission" date="2021-01" db="EMBL/GenBank/DDBJ databases">
        <authorList>
            <person name="Corre E."/>
            <person name="Pelletier E."/>
            <person name="Niang G."/>
            <person name="Scheremetjew M."/>
            <person name="Finn R."/>
            <person name="Kale V."/>
            <person name="Holt S."/>
            <person name="Cochrane G."/>
            <person name="Meng A."/>
            <person name="Brown T."/>
            <person name="Cohen L."/>
        </authorList>
    </citation>
    <scope>NUCLEOTIDE SEQUENCE</scope>
    <source>
        <strain evidence="11">308</strain>
    </source>
</reference>
<dbReference type="InterPro" id="IPR020084">
    <property type="entry name" value="NUDIX_hydrolase_CS"/>
</dbReference>
<proteinExistence type="inferred from homology"/>
<dbReference type="EC" id="3.6.1.22" evidence="4"/>
<feature type="domain" description="Nudix hydrolase" evidence="10">
    <location>
        <begin position="355"/>
        <end position="483"/>
    </location>
</feature>
<dbReference type="NCBIfam" id="NF001299">
    <property type="entry name" value="PRK00241.1"/>
    <property type="match status" value="1"/>
</dbReference>
<keyword evidence="6" id="KW-0378">Hydrolase</keyword>
<dbReference type="AlphaFoldDB" id="A0A7S1BU07"/>
<comment type="cofactor">
    <cofactor evidence="2">
        <name>Zn(2+)</name>
        <dbReference type="ChEBI" id="CHEBI:29105"/>
    </cofactor>
</comment>
<dbReference type="GO" id="GO:0035529">
    <property type="term" value="F:NADH pyrophosphatase activity"/>
    <property type="evidence" value="ECO:0007669"/>
    <property type="project" value="TreeGrafter"/>
</dbReference>
<evidence type="ECO:0000256" key="8">
    <source>
        <dbReference type="ARBA" id="ARBA00023027"/>
    </source>
</evidence>
<dbReference type="CDD" id="cd03429">
    <property type="entry name" value="NUDIX_NADH_pyrophosphatase_Nudt13"/>
    <property type="match status" value="1"/>
</dbReference>
<dbReference type="Gene3D" id="3.90.950.20">
    <property type="entry name" value="CinA-like"/>
    <property type="match status" value="1"/>
</dbReference>
<evidence type="ECO:0000256" key="5">
    <source>
        <dbReference type="ARBA" id="ARBA00022723"/>
    </source>
</evidence>
<evidence type="ECO:0000259" key="10">
    <source>
        <dbReference type="PROSITE" id="PS51462"/>
    </source>
</evidence>
<accession>A0A7S1BU07</accession>
<organism evidence="11">
    <name type="scientific">Corethron hystrix</name>
    <dbReference type="NCBI Taxonomy" id="216773"/>
    <lineage>
        <taxon>Eukaryota</taxon>
        <taxon>Sar</taxon>
        <taxon>Stramenopiles</taxon>
        <taxon>Ochrophyta</taxon>
        <taxon>Bacillariophyta</taxon>
        <taxon>Coscinodiscophyceae</taxon>
        <taxon>Corethrophycidae</taxon>
        <taxon>Corethrales</taxon>
        <taxon>Corethraceae</taxon>
        <taxon>Corethron</taxon>
    </lineage>
</organism>
<evidence type="ECO:0000256" key="3">
    <source>
        <dbReference type="ARBA" id="ARBA00009595"/>
    </source>
</evidence>
<evidence type="ECO:0000313" key="11">
    <source>
        <dbReference type="EMBL" id="CAD8897963.1"/>
    </source>
</evidence>
<dbReference type="SUPFAM" id="SSF142433">
    <property type="entry name" value="CinA-like"/>
    <property type="match status" value="1"/>
</dbReference>
<dbReference type="InterPro" id="IPR008136">
    <property type="entry name" value="CinA_C"/>
</dbReference>
<dbReference type="InterPro" id="IPR050241">
    <property type="entry name" value="NAD-cap_RNA_hydrolase_NudC"/>
</dbReference>
<dbReference type="PROSITE" id="PS51462">
    <property type="entry name" value="NUDIX"/>
    <property type="match status" value="1"/>
</dbReference>
<evidence type="ECO:0000256" key="7">
    <source>
        <dbReference type="ARBA" id="ARBA00022842"/>
    </source>
</evidence>
<dbReference type="InterPro" id="IPR000086">
    <property type="entry name" value="NUDIX_hydrolase_dom"/>
</dbReference>
<name>A0A7S1BU07_9STRA</name>
<evidence type="ECO:0000256" key="6">
    <source>
        <dbReference type="ARBA" id="ARBA00022801"/>
    </source>
</evidence>
<evidence type="ECO:0000256" key="4">
    <source>
        <dbReference type="ARBA" id="ARBA00012381"/>
    </source>
</evidence>
<dbReference type="EMBL" id="HBFR01034479">
    <property type="protein sequence ID" value="CAD8897963.1"/>
    <property type="molecule type" value="Transcribed_RNA"/>
</dbReference>
<dbReference type="GO" id="GO:0046872">
    <property type="term" value="F:metal ion binding"/>
    <property type="evidence" value="ECO:0007669"/>
    <property type="project" value="UniProtKB-KW"/>
</dbReference>
<dbReference type="PANTHER" id="PTHR42904:SF6">
    <property type="entry name" value="NAD-CAPPED RNA HYDROLASE NUDT12"/>
    <property type="match status" value="1"/>
</dbReference>
<comment type="catalytic activity">
    <reaction evidence="9">
        <text>a 5'-end NAD(+)-phospho-ribonucleoside in mRNA + H2O = a 5'-end phospho-adenosine-phospho-ribonucleoside in mRNA + beta-nicotinamide D-ribonucleotide + 2 H(+)</text>
        <dbReference type="Rhea" id="RHEA:60876"/>
        <dbReference type="Rhea" id="RHEA-COMP:15698"/>
        <dbReference type="Rhea" id="RHEA-COMP:15719"/>
        <dbReference type="ChEBI" id="CHEBI:14649"/>
        <dbReference type="ChEBI" id="CHEBI:15377"/>
        <dbReference type="ChEBI" id="CHEBI:15378"/>
        <dbReference type="ChEBI" id="CHEBI:144029"/>
        <dbReference type="ChEBI" id="CHEBI:144051"/>
    </reaction>
    <physiologicalReaction direction="left-to-right" evidence="9">
        <dbReference type="Rhea" id="RHEA:60877"/>
    </physiologicalReaction>
</comment>
<dbReference type="InterPro" id="IPR015797">
    <property type="entry name" value="NUDIX_hydrolase-like_dom_sf"/>
</dbReference>
<sequence length="514" mass="54895">MSQSSLLSSASFRRLVTSLKSASKTCTAVEQCCGGLIGASILSQPGASAVYHGGSVLYGASKVPKLLLDDEALRLAAHRPHSSYDGSDPVEKYVNSKLDWTAAASVAYCSALGTDYCLAEGGASGPTFRYDGMTQGFAAVAVAGRDDDGVVRLLGQTVVQSEHARREDNMRLFADGAADLAADIISGELQAIPAVSAVPTPSLLTIDRATKLRSQPDVLAEMETRAKFVILRGNEVLVRAGSTTEPAFLDYDRTQTLPGERRTSFLGILSDEAKTPVFGVDLLSKDAAVGTDVAFVDTRTSAPLFSRVDNELVLHATALGQWQRRSEFCPLSGERTELIDGGTARRSPSGALSWPRQDPSMIAVVSSRCGEKVLLARSPRHPPKFHTVLAGFVEAGETYETAVKREAFEETGVLVDEGSAKYVGSQPWPFPQSSMIGFTATADATTPLVLEEEEIVSAGWFDRDQVMRAAKVEGATMQPAVAAKALEDDPDLELLIPPQGVIARKLIDTWLAKK</sequence>
<dbReference type="Gene3D" id="3.90.79.20">
    <property type="match status" value="1"/>
</dbReference>
<protein>
    <recommendedName>
        <fullName evidence="4">NAD(+) diphosphatase</fullName>
        <ecNumber evidence="4">3.6.1.22</ecNumber>
    </recommendedName>
</protein>
<dbReference type="Pfam" id="PF09296">
    <property type="entry name" value="NUDIX-like"/>
    <property type="match status" value="1"/>
</dbReference>
<dbReference type="InterPro" id="IPR049734">
    <property type="entry name" value="NudC-like_C"/>
</dbReference>
<evidence type="ECO:0000256" key="2">
    <source>
        <dbReference type="ARBA" id="ARBA00001947"/>
    </source>
</evidence>
<dbReference type="GO" id="GO:0005829">
    <property type="term" value="C:cytosol"/>
    <property type="evidence" value="ECO:0007669"/>
    <property type="project" value="TreeGrafter"/>
</dbReference>
<dbReference type="Gene3D" id="3.90.79.10">
    <property type="entry name" value="Nucleoside Triphosphate Pyrophosphohydrolase"/>
    <property type="match status" value="1"/>
</dbReference>
<keyword evidence="5" id="KW-0479">Metal-binding</keyword>
<evidence type="ECO:0000256" key="1">
    <source>
        <dbReference type="ARBA" id="ARBA00001946"/>
    </source>
</evidence>
<dbReference type="Pfam" id="PF00293">
    <property type="entry name" value="NUDIX"/>
    <property type="match status" value="1"/>
</dbReference>
<gene>
    <name evidence="11" type="ORF">CHYS00102_LOCUS25177</name>
</gene>
<comment type="similarity">
    <text evidence="3">Belongs to the Nudix hydrolase family. NudC subfamily.</text>
</comment>
<dbReference type="PANTHER" id="PTHR42904">
    <property type="entry name" value="NUDIX HYDROLASE, NUDC SUBFAMILY"/>
    <property type="match status" value="1"/>
</dbReference>
<dbReference type="Pfam" id="PF02464">
    <property type="entry name" value="CinA"/>
    <property type="match status" value="1"/>
</dbReference>
<dbReference type="SUPFAM" id="SSF55811">
    <property type="entry name" value="Nudix"/>
    <property type="match status" value="1"/>
</dbReference>
<evidence type="ECO:0000256" key="9">
    <source>
        <dbReference type="ARBA" id="ARBA00023679"/>
    </source>
</evidence>
<dbReference type="GO" id="GO:0006742">
    <property type="term" value="P:NADP+ catabolic process"/>
    <property type="evidence" value="ECO:0007669"/>
    <property type="project" value="TreeGrafter"/>
</dbReference>
<keyword evidence="8" id="KW-0520">NAD</keyword>